<dbReference type="GO" id="GO:0015379">
    <property type="term" value="F:potassium:chloride symporter activity"/>
    <property type="evidence" value="ECO:0007669"/>
    <property type="project" value="TreeGrafter"/>
</dbReference>
<protein>
    <recommendedName>
        <fullName evidence="8">Amino acid permease/ SLC12A domain-containing protein</fullName>
    </recommendedName>
</protein>
<proteinExistence type="predicted"/>
<dbReference type="AlphaFoldDB" id="A0A177AS42"/>
<evidence type="ECO:0000256" key="4">
    <source>
        <dbReference type="ARBA" id="ARBA00023136"/>
    </source>
</evidence>
<keyword evidence="7" id="KW-1185">Reference proteome</keyword>
<keyword evidence="4 5" id="KW-0472">Membrane</keyword>
<dbReference type="Proteomes" id="UP000078046">
    <property type="component" value="Unassembled WGS sequence"/>
</dbReference>
<feature type="transmembrane region" description="Helical" evidence="5">
    <location>
        <begin position="113"/>
        <end position="146"/>
    </location>
</feature>
<dbReference type="Pfam" id="PF13520">
    <property type="entry name" value="AA_permease_2"/>
    <property type="match status" value="1"/>
</dbReference>
<feature type="transmembrane region" description="Helical" evidence="5">
    <location>
        <begin position="35"/>
        <end position="56"/>
    </location>
</feature>
<reference evidence="6 7" key="1">
    <citation type="submission" date="2016-04" db="EMBL/GenBank/DDBJ databases">
        <title>The genome of Intoshia linei affirms orthonectids as highly simplified spiralians.</title>
        <authorList>
            <person name="Mikhailov K.V."/>
            <person name="Slusarev G.S."/>
            <person name="Nikitin M.A."/>
            <person name="Logacheva M.D."/>
            <person name="Penin A."/>
            <person name="Aleoshin V."/>
            <person name="Panchin Y.V."/>
        </authorList>
    </citation>
    <scope>NUCLEOTIDE SEQUENCE [LARGE SCALE GENOMIC DNA]</scope>
    <source>
        <strain evidence="6">Intl2013</strain>
        <tissue evidence="6">Whole animal</tissue>
    </source>
</reference>
<evidence type="ECO:0000256" key="2">
    <source>
        <dbReference type="ARBA" id="ARBA00022692"/>
    </source>
</evidence>
<evidence type="ECO:0000256" key="3">
    <source>
        <dbReference type="ARBA" id="ARBA00022989"/>
    </source>
</evidence>
<dbReference type="OrthoDB" id="2020542at2759"/>
<dbReference type="InterPro" id="IPR004842">
    <property type="entry name" value="SLC12A_fam"/>
</dbReference>
<dbReference type="GO" id="GO:0055075">
    <property type="term" value="P:potassium ion homeostasis"/>
    <property type="evidence" value="ECO:0007669"/>
    <property type="project" value="TreeGrafter"/>
</dbReference>
<dbReference type="PANTHER" id="PTHR11827:SF6">
    <property type="entry name" value="SOLUTE CARRIER FAMILY 12 MEMBER 8"/>
    <property type="match status" value="1"/>
</dbReference>
<keyword evidence="3 5" id="KW-1133">Transmembrane helix</keyword>
<dbReference type="GO" id="GO:0055064">
    <property type="term" value="P:chloride ion homeostasis"/>
    <property type="evidence" value="ECO:0007669"/>
    <property type="project" value="TreeGrafter"/>
</dbReference>
<dbReference type="PANTHER" id="PTHR11827">
    <property type="entry name" value="SOLUTE CARRIER FAMILY 12, CATION COTRANSPORTERS"/>
    <property type="match status" value="1"/>
</dbReference>
<evidence type="ECO:0008006" key="8">
    <source>
        <dbReference type="Google" id="ProtNLM"/>
    </source>
</evidence>
<evidence type="ECO:0000313" key="6">
    <source>
        <dbReference type="EMBL" id="OAF64826.1"/>
    </source>
</evidence>
<dbReference type="GO" id="GO:0016020">
    <property type="term" value="C:membrane"/>
    <property type="evidence" value="ECO:0007669"/>
    <property type="project" value="UniProtKB-SubCell"/>
</dbReference>
<dbReference type="GO" id="GO:1990573">
    <property type="term" value="P:potassium ion import across plasma membrane"/>
    <property type="evidence" value="ECO:0007669"/>
    <property type="project" value="TreeGrafter"/>
</dbReference>
<dbReference type="InterPro" id="IPR002293">
    <property type="entry name" value="AA/rel_permease1"/>
</dbReference>
<gene>
    <name evidence="6" type="ORF">A3Q56_07272</name>
</gene>
<evidence type="ECO:0000256" key="5">
    <source>
        <dbReference type="SAM" id="Phobius"/>
    </source>
</evidence>
<evidence type="ECO:0000256" key="1">
    <source>
        <dbReference type="ARBA" id="ARBA00004141"/>
    </source>
</evidence>
<feature type="transmembrane region" description="Helical" evidence="5">
    <location>
        <begin position="62"/>
        <end position="81"/>
    </location>
</feature>
<dbReference type="Gene3D" id="1.20.1740.10">
    <property type="entry name" value="Amino acid/polyamine transporter I"/>
    <property type="match status" value="1"/>
</dbReference>
<organism evidence="6 7">
    <name type="scientific">Intoshia linei</name>
    <dbReference type="NCBI Taxonomy" id="1819745"/>
    <lineage>
        <taxon>Eukaryota</taxon>
        <taxon>Metazoa</taxon>
        <taxon>Spiralia</taxon>
        <taxon>Lophotrochozoa</taxon>
        <taxon>Mesozoa</taxon>
        <taxon>Orthonectida</taxon>
        <taxon>Rhopaluridae</taxon>
        <taxon>Intoshia</taxon>
    </lineage>
</organism>
<evidence type="ECO:0000313" key="7">
    <source>
        <dbReference type="Proteomes" id="UP000078046"/>
    </source>
</evidence>
<name>A0A177AS42_9BILA</name>
<dbReference type="GO" id="GO:0006884">
    <property type="term" value="P:cell volume homeostasis"/>
    <property type="evidence" value="ECO:0007669"/>
    <property type="project" value="TreeGrafter"/>
</dbReference>
<keyword evidence="2 5" id="KW-0812">Transmembrane</keyword>
<accession>A0A177AS42</accession>
<dbReference type="EMBL" id="LWCA01001592">
    <property type="protein sequence ID" value="OAF64826.1"/>
    <property type="molecule type" value="Genomic_DNA"/>
</dbReference>
<sequence>MASLYGSPRIIQSIAEVNAIPFSSFLKYTKGPNNIPVLATLLVTIISVVFICIGNINYVGPIVTIGFLLTYAFVNYAYFALMTTKQYEKIKNSNSAINRLDDEFNIPNMPKYLALFGSIVSVAIIFFINWIYALLNVMSLIIVYYYIHKYATGLLIAPIHVCVSNNTVKSITDAQGLIYRLYMYNYNIGMAKYNLLDWFKYTILRKKFKTKIILDYKFETASTVPQQQNHVNSDFQKRNNYHQSVKISNILDFSDI</sequence>
<comment type="caution">
    <text evidence="6">The sequence shown here is derived from an EMBL/GenBank/DDBJ whole genome shotgun (WGS) entry which is preliminary data.</text>
</comment>
<comment type="subcellular location">
    <subcellularLocation>
        <location evidence="1">Membrane</location>
        <topology evidence="1">Multi-pass membrane protein</topology>
    </subcellularLocation>
</comment>